<evidence type="ECO:0000256" key="3">
    <source>
        <dbReference type="ARBA" id="ARBA00023125"/>
    </source>
</evidence>
<proteinExistence type="predicted"/>
<evidence type="ECO:0000256" key="1">
    <source>
        <dbReference type="ARBA" id="ARBA00004123"/>
    </source>
</evidence>
<dbReference type="EMBL" id="LN718954">
    <property type="protein sequence ID" value="CEP06992.1"/>
    <property type="molecule type" value="Genomic_DNA"/>
</dbReference>
<dbReference type="STRING" id="35722.A0A0B7MPM7"/>
<dbReference type="GO" id="GO:0005634">
    <property type="term" value="C:nucleus"/>
    <property type="evidence" value="ECO:0007669"/>
    <property type="project" value="UniProtKB-SubCell"/>
</dbReference>
<dbReference type="GO" id="GO:0000981">
    <property type="term" value="F:DNA-binding transcription factor activity, RNA polymerase II-specific"/>
    <property type="evidence" value="ECO:0007669"/>
    <property type="project" value="TreeGrafter"/>
</dbReference>
<feature type="domain" description="Fork-head" evidence="8">
    <location>
        <begin position="77"/>
        <end position="179"/>
    </location>
</feature>
<feature type="region of interest" description="Disordered" evidence="7">
    <location>
        <begin position="231"/>
        <end position="256"/>
    </location>
</feature>
<feature type="DNA-binding region" description="Fork-head" evidence="6">
    <location>
        <begin position="77"/>
        <end position="179"/>
    </location>
</feature>
<evidence type="ECO:0000256" key="7">
    <source>
        <dbReference type="SAM" id="MobiDB-lite"/>
    </source>
</evidence>
<gene>
    <name evidence="9" type="primary">PARPA_00261.1 scaffold 610</name>
</gene>
<dbReference type="Pfam" id="PF00250">
    <property type="entry name" value="Forkhead"/>
    <property type="match status" value="1"/>
</dbReference>
<evidence type="ECO:0000256" key="4">
    <source>
        <dbReference type="ARBA" id="ARBA00023163"/>
    </source>
</evidence>
<evidence type="ECO:0000256" key="5">
    <source>
        <dbReference type="ARBA" id="ARBA00023242"/>
    </source>
</evidence>
<evidence type="ECO:0000256" key="2">
    <source>
        <dbReference type="ARBA" id="ARBA00023015"/>
    </source>
</evidence>
<keyword evidence="2" id="KW-0805">Transcription regulation</keyword>
<dbReference type="AlphaFoldDB" id="A0A0B7MPM7"/>
<feature type="region of interest" description="Disordered" evidence="7">
    <location>
        <begin position="1"/>
        <end position="38"/>
    </location>
</feature>
<evidence type="ECO:0000313" key="9">
    <source>
        <dbReference type="EMBL" id="CEP06992.1"/>
    </source>
</evidence>
<dbReference type="PROSITE" id="PS00658">
    <property type="entry name" value="FORK_HEAD_2"/>
    <property type="match status" value="1"/>
</dbReference>
<dbReference type="PROSITE" id="PS00657">
    <property type="entry name" value="FORK_HEAD_1"/>
    <property type="match status" value="1"/>
</dbReference>
<dbReference type="FunFam" id="1.10.10.10:FF:000135">
    <property type="entry name" value="forkhead box protein G1"/>
    <property type="match status" value="1"/>
</dbReference>
<dbReference type="PANTHER" id="PTHR45881:SF1">
    <property type="entry name" value="FORK HEAD PROTEIN HOMOLOG 2"/>
    <property type="match status" value="1"/>
</dbReference>
<evidence type="ECO:0000313" key="10">
    <source>
        <dbReference type="Proteomes" id="UP000054107"/>
    </source>
</evidence>
<reference evidence="9 10" key="1">
    <citation type="submission" date="2014-09" db="EMBL/GenBank/DDBJ databases">
        <authorList>
            <person name="Ellenberger Sabrina"/>
        </authorList>
    </citation>
    <scope>NUCLEOTIDE SEQUENCE [LARGE SCALE GENOMIC DNA]</scope>
    <source>
        <strain evidence="9 10">CBS 412.66</strain>
    </source>
</reference>
<dbReference type="PANTHER" id="PTHR45881">
    <property type="entry name" value="CHECKPOINT SUPPRESSOR 1-LIKE, ISOFORM A-RELATED"/>
    <property type="match status" value="1"/>
</dbReference>
<evidence type="ECO:0000256" key="6">
    <source>
        <dbReference type="PROSITE-ProRule" id="PRU00089"/>
    </source>
</evidence>
<dbReference type="Proteomes" id="UP000054107">
    <property type="component" value="Unassembled WGS sequence"/>
</dbReference>
<dbReference type="OrthoDB" id="5954824at2759"/>
<dbReference type="PROSITE" id="PS50039">
    <property type="entry name" value="FORK_HEAD_3"/>
    <property type="match status" value="1"/>
</dbReference>
<dbReference type="InterPro" id="IPR036390">
    <property type="entry name" value="WH_DNA-bd_sf"/>
</dbReference>
<dbReference type="InterPro" id="IPR018122">
    <property type="entry name" value="TF_fork_head_CS_1"/>
</dbReference>
<dbReference type="GO" id="GO:0000978">
    <property type="term" value="F:RNA polymerase II cis-regulatory region sequence-specific DNA binding"/>
    <property type="evidence" value="ECO:0007669"/>
    <property type="project" value="TreeGrafter"/>
</dbReference>
<comment type="subcellular location">
    <subcellularLocation>
        <location evidence="1 6">Nucleus</location>
    </subcellularLocation>
</comment>
<feature type="compositionally biased region" description="Polar residues" evidence="7">
    <location>
        <begin position="1"/>
        <end position="17"/>
    </location>
</feature>
<dbReference type="Gene3D" id="1.10.10.10">
    <property type="entry name" value="Winged helix-like DNA-binding domain superfamily/Winged helix DNA-binding domain"/>
    <property type="match status" value="1"/>
</dbReference>
<dbReference type="SUPFAM" id="SSF46785">
    <property type="entry name" value="Winged helix' DNA-binding domain"/>
    <property type="match status" value="1"/>
</dbReference>
<dbReference type="PRINTS" id="PR00053">
    <property type="entry name" value="FORKHEAD"/>
</dbReference>
<evidence type="ECO:0000259" key="8">
    <source>
        <dbReference type="PROSITE" id="PS50039"/>
    </source>
</evidence>
<dbReference type="InterPro" id="IPR030456">
    <property type="entry name" value="TF_fork_head_CS_2"/>
</dbReference>
<dbReference type="InterPro" id="IPR036388">
    <property type="entry name" value="WH-like_DNA-bd_sf"/>
</dbReference>
<keyword evidence="5 6" id="KW-0539">Nucleus</keyword>
<sequence length="451" mass="50708">MSDYCLQSNKMSPTAQGSRQQKKRHQQKKSSELKFKMESVGIHPEDDDDLDMCPARTRPSWPKKIIPWWVASDPNEKPPYSYATLIAHAILSSKDGRLTLNDIYQWISQKYPVFSMGNGGWQNSIRHNLSLNKKWFYKIDRRPTQANPGKGCYWALIAGTEQIFIDNLTQEGGNSRKHHDIGLAVELSTGQRRGACFYNNFNNSATPAISASASNLNNAAKPLYTTFRMKDLTPKSEEANSTVPADDSDNDSGVDVSNQYVMDSKKHLKKRRRTNTGAVATLAPTTSTVTSAVTTAAMTLDMGQLHVNNNQLQNIVYETPASTCISSFDDINYDINSWVEQCLTYTDQQAQPQLQHHTPWKRQNPITVHLDNEVTQKYLHFADKNVANISGNLMLTAPSNPAADLTFENINLSQSLPHQPSCSSFNMLLQPQYQLSQFVSMQDVLYSKRTC</sequence>
<dbReference type="InterPro" id="IPR001766">
    <property type="entry name" value="Fork_head_dom"/>
</dbReference>
<keyword evidence="10" id="KW-1185">Reference proteome</keyword>
<dbReference type="CDD" id="cd00059">
    <property type="entry name" value="FH_FOX"/>
    <property type="match status" value="1"/>
</dbReference>
<keyword evidence="4" id="KW-0804">Transcription</keyword>
<organism evidence="9 10">
    <name type="scientific">Parasitella parasitica</name>
    <dbReference type="NCBI Taxonomy" id="35722"/>
    <lineage>
        <taxon>Eukaryota</taxon>
        <taxon>Fungi</taxon>
        <taxon>Fungi incertae sedis</taxon>
        <taxon>Mucoromycota</taxon>
        <taxon>Mucoromycotina</taxon>
        <taxon>Mucoromycetes</taxon>
        <taxon>Mucorales</taxon>
        <taxon>Mucorineae</taxon>
        <taxon>Mucoraceae</taxon>
        <taxon>Parasitella</taxon>
    </lineage>
</organism>
<name>A0A0B7MPM7_9FUNG</name>
<dbReference type="SMART" id="SM00339">
    <property type="entry name" value="FH"/>
    <property type="match status" value="1"/>
</dbReference>
<accession>A0A0B7MPM7</accession>
<protein>
    <recommendedName>
        <fullName evidence="8">Fork-head domain-containing protein</fullName>
    </recommendedName>
</protein>
<keyword evidence="3 6" id="KW-0238">DNA-binding</keyword>